<dbReference type="GO" id="GO:0016740">
    <property type="term" value="F:transferase activity"/>
    <property type="evidence" value="ECO:0007669"/>
    <property type="project" value="UniProtKB-KW"/>
</dbReference>
<dbReference type="PANTHER" id="PTHR12203:SF118">
    <property type="entry name" value="BETA-1,2-XYLOSYLTRANSFERASE 1"/>
    <property type="match status" value="1"/>
</dbReference>
<evidence type="ECO:0000313" key="4">
    <source>
        <dbReference type="Proteomes" id="UP000242287"/>
    </source>
</evidence>
<accession>A0A2A9NTI7</accession>
<feature type="domain" description="Glycosyl transferase CAP10" evidence="2">
    <location>
        <begin position="281"/>
        <end position="570"/>
    </location>
</feature>
<keyword evidence="4" id="KW-1185">Reference proteome</keyword>
<dbReference type="PANTHER" id="PTHR12203">
    <property type="entry name" value="KDEL LYS-ASP-GLU-LEU CONTAINING - RELATED"/>
    <property type="match status" value="1"/>
</dbReference>
<dbReference type="Proteomes" id="UP000242287">
    <property type="component" value="Unassembled WGS sequence"/>
</dbReference>
<organism evidence="3 4">
    <name type="scientific">Amanita thiersii Skay4041</name>
    <dbReference type="NCBI Taxonomy" id="703135"/>
    <lineage>
        <taxon>Eukaryota</taxon>
        <taxon>Fungi</taxon>
        <taxon>Dikarya</taxon>
        <taxon>Basidiomycota</taxon>
        <taxon>Agaricomycotina</taxon>
        <taxon>Agaricomycetes</taxon>
        <taxon>Agaricomycetidae</taxon>
        <taxon>Agaricales</taxon>
        <taxon>Pluteineae</taxon>
        <taxon>Amanitaceae</taxon>
        <taxon>Amanita</taxon>
    </lineage>
</organism>
<dbReference type="AlphaFoldDB" id="A0A2A9NTI7"/>
<proteinExistence type="predicted"/>
<sequence length="579" mass="67859">MDQALEGHDDTHQHQQVPNQIGSLRSLETHTYREDGLVEVNPNGPHPIFKLIRDAEKAWERKHRRASRTLREAVREYKRRYMRDPPRGFDHWWSYVQKHNVQLPDEYDQIYHDLEPYWGMDPRDLQTMQSDWEAHADSYTLGKDKTEESIKLVNFTLPGNENVRYNLAGGGLELIELLEDVEKYIPPFRAVFSPHDNPNLPTDYELKKMALEAAKSETYIDLNNPPEVKLDGWISACPPSSPARLHPLDLENSSPLPPRTTKTFIHDHRLSMDPCLHPTHLLHHGQFLSHNKGPVPHRFMVPQFSYCPTMLHHDIMAAMPINWVQDILPRSTDPEWDAREDERLHWRGRNTGIWHAKHTRWHAAHRDRLVDWANRGLEGNLSLLLPRRDEKIRVGESVKVKKARYAPAMLDVAFVGGPISCEEGTCQEMEEYYEFRKAHDKRMEGRYKYVVDVDGNGWSSRFKRLITSNSLVFKSTVYPEWYTDRIEPWVHYVPIQVDYSDLFDALIFFRGGLDAPEDDANPNSNGAHEDLARKIARAGREWSLKYWRREDLTAYMFRLFLEYARVMSVNRKDEVFVLT</sequence>
<name>A0A2A9NTI7_9AGAR</name>
<feature type="compositionally biased region" description="Basic and acidic residues" evidence="1">
    <location>
        <begin position="1"/>
        <end position="13"/>
    </location>
</feature>
<dbReference type="OrthoDB" id="541052at2759"/>
<gene>
    <name evidence="3" type="ORF">AMATHDRAFT_142229</name>
</gene>
<reference evidence="3 4" key="1">
    <citation type="submission" date="2014-02" db="EMBL/GenBank/DDBJ databases">
        <title>Transposable element dynamics among asymbiotic and ectomycorrhizal Amanita fungi.</title>
        <authorList>
            <consortium name="DOE Joint Genome Institute"/>
            <person name="Hess J."/>
            <person name="Skrede I."/>
            <person name="Wolfe B."/>
            <person name="LaButti K."/>
            <person name="Ohm R.A."/>
            <person name="Grigoriev I.V."/>
            <person name="Pringle A."/>
        </authorList>
    </citation>
    <scope>NUCLEOTIDE SEQUENCE [LARGE SCALE GENOMIC DNA]</scope>
    <source>
        <strain evidence="3 4">SKay4041</strain>
    </source>
</reference>
<keyword evidence="3" id="KW-0808">Transferase</keyword>
<dbReference type="InterPro" id="IPR051091">
    <property type="entry name" value="O-Glucosyltr/Glycosyltrsf_90"/>
</dbReference>
<dbReference type="EMBL" id="KZ301986">
    <property type="protein sequence ID" value="PFH51587.1"/>
    <property type="molecule type" value="Genomic_DNA"/>
</dbReference>
<evidence type="ECO:0000259" key="2">
    <source>
        <dbReference type="SMART" id="SM00672"/>
    </source>
</evidence>
<feature type="region of interest" description="Disordered" evidence="1">
    <location>
        <begin position="1"/>
        <end position="23"/>
    </location>
</feature>
<evidence type="ECO:0000313" key="3">
    <source>
        <dbReference type="EMBL" id="PFH51587.1"/>
    </source>
</evidence>
<feature type="compositionally biased region" description="Polar residues" evidence="1">
    <location>
        <begin position="14"/>
        <end position="23"/>
    </location>
</feature>
<dbReference type="InterPro" id="IPR006598">
    <property type="entry name" value="CAP10"/>
</dbReference>
<protein>
    <submittedName>
        <fullName evidence="3">Glycosyltransferase family 90 protein</fullName>
    </submittedName>
</protein>
<dbReference type="Pfam" id="PF05686">
    <property type="entry name" value="Glyco_transf_90"/>
    <property type="match status" value="1"/>
</dbReference>
<evidence type="ECO:0000256" key="1">
    <source>
        <dbReference type="SAM" id="MobiDB-lite"/>
    </source>
</evidence>
<dbReference type="SMART" id="SM00672">
    <property type="entry name" value="CAP10"/>
    <property type="match status" value="1"/>
</dbReference>